<name>A0A7K0KJ11_9BACT</name>
<gene>
    <name evidence="6" type="ORF">FYJ73_14825</name>
</gene>
<dbReference type="PANTHER" id="PTHR43630">
    <property type="entry name" value="POLY-BETA-1,6-N-ACETYL-D-GLUCOSAMINE SYNTHASE"/>
    <property type="match status" value="1"/>
</dbReference>
<feature type="transmembrane region" description="Helical" evidence="4">
    <location>
        <begin position="353"/>
        <end position="375"/>
    </location>
</feature>
<evidence type="ECO:0000256" key="1">
    <source>
        <dbReference type="ARBA" id="ARBA00006739"/>
    </source>
</evidence>
<dbReference type="Proteomes" id="UP000438914">
    <property type="component" value="Unassembled WGS sequence"/>
</dbReference>
<dbReference type="CDD" id="cd06423">
    <property type="entry name" value="CESA_like"/>
    <property type="match status" value="1"/>
</dbReference>
<dbReference type="AlphaFoldDB" id="A0A7K0KJ11"/>
<evidence type="ECO:0000313" key="7">
    <source>
        <dbReference type="Proteomes" id="UP000438914"/>
    </source>
</evidence>
<feature type="domain" description="Glycosyltransferase 2-like" evidence="5">
    <location>
        <begin position="76"/>
        <end position="242"/>
    </location>
</feature>
<dbReference type="RefSeq" id="WP_154535522.1">
    <property type="nucleotide sequence ID" value="NZ_VUNG01000063.1"/>
</dbReference>
<accession>A0A7K0KJ11</accession>
<proteinExistence type="inferred from homology"/>
<evidence type="ECO:0000259" key="5">
    <source>
        <dbReference type="Pfam" id="PF00535"/>
    </source>
</evidence>
<dbReference type="Pfam" id="PF00535">
    <property type="entry name" value="Glycos_transf_2"/>
    <property type="match status" value="1"/>
</dbReference>
<feature type="transmembrane region" description="Helical" evidence="4">
    <location>
        <begin position="28"/>
        <end position="52"/>
    </location>
</feature>
<dbReference type="PANTHER" id="PTHR43630:SF1">
    <property type="entry name" value="POLY-BETA-1,6-N-ACETYL-D-GLUCOSAMINE SYNTHASE"/>
    <property type="match status" value="1"/>
</dbReference>
<evidence type="ECO:0000256" key="2">
    <source>
        <dbReference type="ARBA" id="ARBA00022676"/>
    </source>
</evidence>
<feature type="transmembrane region" description="Helical" evidence="4">
    <location>
        <begin position="328"/>
        <end position="347"/>
    </location>
</feature>
<comment type="similarity">
    <text evidence="1">Belongs to the glycosyltransferase 2 family.</text>
</comment>
<dbReference type="InterPro" id="IPR029044">
    <property type="entry name" value="Nucleotide-diphossugar_trans"/>
</dbReference>
<evidence type="ECO:0000256" key="4">
    <source>
        <dbReference type="SAM" id="Phobius"/>
    </source>
</evidence>
<keyword evidence="7" id="KW-1185">Reference proteome</keyword>
<keyword evidence="2" id="KW-0328">Glycosyltransferase</keyword>
<protein>
    <submittedName>
        <fullName evidence="6">Glycosyltransferase family 2 protein</fullName>
    </submittedName>
</protein>
<evidence type="ECO:0000313" key="6">
    <source>
        <dbReference type="EMBL" id="MST85923.1"/>
    </source>
</evidence>
<keyword evidence="4" id="KW-1133">Transmembrane helix</keyword>
<keyword evidence="3 6" id="KW-0808">Transferase</keyword>
<dbReference type="InterPro" id="IPR001173">
    <property type="entry name" value="Glyco_trans_2-like"/>
</dbReference>
<dbReference type="Gene3D" id="3.90.550.10">
    <property type="entry name" value="Spore Coat Polysaccharide Biosynthesis Protein SpsA, Chain A"/>
    <property type="match status" value="1"/>
</dbReference>
<reference evidence="6 7" key="1">
    <citation type="submission" date="2019-08" db="EMBL/GenBank/DDBJ databases">
        <title>In-depth cultivation of the pig gut microbiome towards novel bacterial diversity and tailored functional studies.</title>
        <authorList>
            <person name="Wylensek D."/>
            <person name="Hitch T.C.A."/>
            <person name="Clavel T."/>
        </authorList>
    </citation>
    <scope>NUCLEOTIDE SEQUENCE [LARGE SCALE GENOMIC DNA]</scope>
    <source>
        <strain evidence="6 7">LKV-178-WT-2A</strain>
    </source>
</reference>
<dbReference type="SUPFAM" id="SSF53448">
    <property type="entry name" value="Nucleotide-diphospho-sugar transferases"/>
    <property type="match status" value="1"/>
</dbReference>
<evidence type="ECO:0000256" key="3">
    <source>
        <dbReference type="ARBA" id="ARBA00022679"/>
    </source>
</evidence>
<keyword evidence="4" id="KW-0812">Transmembrane</keyword>
<comment type="caution">
    <text evidence="6">The sequence shown here is derived from an EMBL/GenBank/DDBJ whole genome shotgun (WGS) entry which is preliminary data.</text>
</comment>
<dbReference type="EMBL" id="VUNG01000063">
    <property type="protein sequence ID" value="MST85923.1"/>
    <property type="molecule type" value="Genomic_DNA"/>
</dbReference>
<dbReference type="GO" id="GO:0016757">
    <property type="term" value="F:glycosyltransferase activity"/>
    <property type="evidence" value="ECO:0007669"/>
    <property type="project" value="UniProtKB-KW"/>
</dbReference>
<organism evidence="6 7">
    <name type="scientific">Hallella mizrahii</name>
    <dbReference type="NCBI Taxonomy" id="2606637"/>
    <lineage>
        <taxon>Bacteria</taxon>
        <taxon>Pseudomonadati</taxon>
        <taxon>Bacteroidota</taxon>
        <taxon>Bacteroidia</taxon>
        <taxon>Bacteroidales</taxon>
        <taxon>Prevotellaceae</taxon>
        <taxon>Hallella</taxon>
    </lineage>
</organism>
<sequence length="439" mass="51799">MLDTILYYISSFVDFLRGLNVSNVVRTYWFLFFVEFPRYYILEYGVLFYRFLTRARRHRRRALARWLLHHDRPLVTILVPGKNEGKNIYKLVTTLREQTYNNFEIIIVDDGSDDDTPLICHDLERAKYITKYLRCNVRGGKASAANFGARIATGKYIVHLDADSSLDRNAIENVLIPFYMDKRVKAVGGCVLVRNYKENICTSLQGYEYLKRIQVGRLVTSQLGIYHIISGAFGAFDAETLKEIGYWDIGPGLDGDITQKVRKAGHRVAFAHNAVCLTNVPTQWYKLYHQRIRWSRSLVRFRLRKHLDILLPNRNWNFLNFLSNMESIFYDCILNFIWWFYIINLIFTFHASFLQIFALGYILRIALNYIGWGLVRIISERPGATYWYLRYLPLMPAYSGWFMRFARTTAQLSELFFFQSYKDNWNPYKTSRSAQLEKI</sequence>
<keyword evidence="4" id="KW-0472">Membrane</keyword>